<reference evidence="2" key="1">
    <citation type="submission" date="2022-09" db="EMBL/GenBank/DDBJ databases">
        <title>Characterization of three MwoI isoschizomers from sequenced genome and metagenomes.</title>
        <authorList>
            <person name="Fomenkov A."/>
            <person name="Xu S.Y."/>
            <person name="Roberts R.J."/>
        </authorList>
    </citation>
    <scope>NUCLEOTIDE SEQUENCE</scope>
    <source>
        <strain evidence="2">DSM 2970</strain>
    </source>
</reference>
<evidence type="ECO:0000313" key="3">
    <source>
        <dbReference type="Proteomes" id="UP001369247"/>
    </source>
</evidence>
<dbReference type="RefSeq" id="WP_261599424.1">
    <property type="nucleotide sequence ID" value="NZ_CP104550.1"/>
</dbReference>
<proteinExistence type="predicted"/>
<dbReference type="EMBL" id="CP104550">
    <property type="protein sequence ID" value="UXH31135.1"/>
    <property type="molecule type" value="Genomic_DNA"/>
</dbReference>
<dbReference type="Proteomes" id="UP001369247">
    <property type="component" value="Unassembled WGS sequence"/>
</dbReference>
<accession>A0A9E7RRH5</accession>
<evidence type="ECO:0000313" key="2">
    <source>
        <dbReference type="EMBL" id="UXH31135.1"/>
    </source>
</evidence>
<name>A0A9E7RRH5_METWO</name>
<dbReference type="EMBL" id="JAXUHJ010000008">
    <property type="protein sequence ID" value="MEJ8542815.1"/>
    <property type="molecule type" value="Genomic_DNA"/>
</dbReference>
<protein>
    <submittedName>
        <fullName evidence="2">Uncharacterized protein</fullName>
    </submittedName>
</protein>
<dbReference type="Proteomes" id="UP001065373">
    <property type="component" value="Chromosome"/>
</dbReference>
<sequence>MIFIILLLLAPLVLMNLSDHSLIGEDGRGYVTRDIYAHYGDRDLKIAVVTGIHPRETVSIAPVQWASRVFALLPVEVVLYTIVVEDSPMDFSRGRANGEGLAATYILQDIKGSDCDLVIIAHAHKPGYGEGFYVATPQMDAASVEIARRLEGAGFNYYPVPSGTRYRSSSGRLFSRPLAAAGYPTLVYEVPEWSSSWEVFMKTLKLLMVSGEDLK</sequence>
<reference evidence="1 3" key="2">
    <citation type="submission" date="2023-12" db="EMBL/GenBank/DDBJ databases">
        <title>Phenotypic and Genomic Characterization of Methanothermobacter wolfeii Strain BSEL, a CO2-Capturing Archaeon with Minimal Nutrient Requirements.</title>
        <authorList>
            <person name="Ale Enriquez F."/>
            <person name="Ahring B.K."/>
        </authorList>
    </citation>
    <scope>NUCLEOTIDE SEQUENCE [LARGE SCALE GENOMIC DNA]</scope>
    <source>
        <strain evidence="1 3">BSEL-1</strain>
    </source>
</reference>
<evidence type="ECO:0000313" key="1">
    <source>
        <dbReference type="EMBL" id="MEJ8542815.1"/>
    </source>
</evidence>
<keyword evidence="3" id="KW-1185">Reference proteome</keyword>
<organism evidence="2">
    <name type="scientific">Methanothermobacter wolfeii</name>
    <name type="common">Methanobacterium wolfei</name>
    <dbReference type="NCBI Taxonomy" id="145261"/>
    <lineage>
        <taxon>Archaea</taxon>
        <taxon>Methanobacteriati</taxon>
        <taxon>Methanobacteriota</taxon>
        <taxon>Methanomada group</taxon>
        <taxon>Methanobacteria</taxon>
        <taxon>Methanobacteriales</taxon>
        <taxon>Methanobacteriaceae</taxon>
        <taxon>Methanothermobacter</taxon>
    </lineage>
</organism>
<dbReference type="GeneID" id="75106827"/>
<dbReference type="AlphaFoldDB" id="A0A9E7RRH5"/>
<gene>
    <name evidence="2" type="ORF">N5910_06205</name>
    <name evidence="1" type="ORF">U2150_04855</name>
</gene>